<comment type="subcellular location">
    <subcellularLocation>
        <location evidence="1">Membrane</location>
        <topology evidence="1">Multi-pass membrane protein</topology>
    </subcellularLocation>
</comment>
<dbReference type="RefSeq" id="WP_107537552.1">
    <property type="nucleotide sequence ID" value="NZ_BMDF01000002.1"/>
</dbReference>
<feature type="transmembrane region" description="Helical" evidence="5">
    <location>
        <begin position="12"/>
        <end position="35"/>
    </location>
</feature>
<dbReference type="OrthoDB" id="2328241at2"/>
<dbReference type="Proteomes" id="UP000241209">
    <property type="component" value="Unassembled WGS sequence"/>
</dbReference>
<sequence>MNQNLTQSEKILSSLCYFSVFFAPFLLPIIVWIVADKPVSTHAKSSLLYHVYPYILGVLSVLLLAYANGSFESHLNNGLMITLNIIAIFIALLAFYYVIYNLYAGIKVLLK</sequence>
<evidence type="ECO:0000256" key="2">
    <source>
        <dbReference type="ARBA" id="ARBA00022692"/>
    </source>
</evidence>
<organism evidence="6 7">
    <name type="scientific">Mammaliicoccus vitulinus</name>
    <dbReference type="NCBI Taxonomy" id="71237"/>
    <lineage>
        <taxon>Bacteria</taxon>
        <taxon>Bacillati</taxon>
        <taxon>Bacillota</taxon>
        <taxon>Bacilli</taxon>
        <taxon>Bacillales</taxon>
        <taxon>Staphylococcaceae</taxon>
        <taxon>Mammaliicoccus</taxon>
    </lineage>
</organism>
<dbReference type="Pfam" id="PF09685">
    <property type="entry name" value="MamF_MmsF"/>
    <property type="match status" value="1"/>
</dbReference>
<dbReference type="InterPro" id="IPR019109">
    <property type="entry name" value="MamF_MmsF"/>
</dbReference>
<feature type="transmembrane region" description="Helical" evidence="5">
    <location>
        <begin position="79"/>
        <end position="103"/>
    </location>
</feature>
<protein>
    <recommendedName>
        <fullName evidence="8">DUF4870 domain-containing protein</fullName>
    </recommendedName>
</protein>
<evidence type="ECO:0008006" key="8">
    <source>
        <dbReference type="Google" id="ProtNLM"/>
    </source>
</evidence>
<keyword evidence="4 5" id="KW-0472">Membrane</keyword>
<dbReference type="STRING" id="1167632.GCA_000286335_00888"/>
<gene>
    <name evidence="6" type="ORF">BU072_09990</name>
</gene>
<dbReference type="AlphaFoldDB" id="A0A2T4PRZ0"/>
<reference evidence="6 7" key="1">
    <citation type="journal article" date="2016" name="Front. Microbiol.">
        <title>Comprehensive Phylogenetic Analysis of Bovine Non-aureus Staphylococci Species Based on Whole-Genome Sequencing.</title>
        <authorList>
            <person name="Naushad S."/>
            <person name="Barkema H.W."/>
            <person name="Luby C."/>
            <person name="Condas L.A."/>
            <person name="Nobrega D.B."/>
            <person name="Carson D.A."/>
            <person name="De Buck J."/>
        </authorList>
    </citation>
    <scope>NUCLEOTIDE SEQUENCE [LARGE SCALE GENOMIC DNA]</scope>
    <source>
        <strain evidence="6 7">SNUC 2204</strain>
    </source>
</reference>
<proteinExistence type="predicted"/>
<accession>A0A2T4PRZ0</accession>
<keyword evidence="3 5" id="KW-1133">Transmembrane helix</keyword>
<keyword evidence="2 5" id="KW-0812">Transmembrane</keyword>
<evidence type="ECO:0000313" key="7">
    <source>
        <dbReference type="Proteomes" id="UP000241209"/>
    </source>
</evidence>
<feature type="transmembrane region" description="Helical" evidence="5">
    <location>
        <begin position="47"/>
        <end position="67"/>
    </location>
</feature>
<dbReference type="GeneID" id="64116224"/>
<evidence type="ECO:0000256" key="3">
    <source>
        <dbReference type="ARBA" id="ARBA00022989"/>
    </source>
</evidence>
<dbReference type="EMBL" id="PZFK01000020">
    <property type="protein sequence ID" value="PTI29013.1"/>
    <property type="molecule type" value="Genomic_DNA"/>
</dbReference>
<name>A0A2T4PRZ0_9STAP</name>
<evidence type="ECO:0000256" key="1">
    <source>
        <dbReference type="ARBA" id="ARBA00004141"/>
    </source>
</evidence>
<evidence type="ECO:0000256" key="4">
    <source>
        <dbReference type="ARBA" id="ARBA00023136"/>
    </source>
</evidence>
<comment type="caution">
    <text evidence="6">The sequence shown here is derived from an EMBL/GenBank/DDBJ whole genome shotgun (WGS) entry which is preliminary data.</text>
</comment>
<evidence type="ECO:0000313" key="6">
    <source>
        <dbReference type="EMBL" id="PTI29013.1"/>
    </source>
</evidence>
<evidence type="ECO:0000256" key="5">
    <source>
        <dbReference type="SAM" id="Phobius"/>
    </source>
</evidence>